<dbReference type="InterPro" id="IPR014145">
    <property type="entry name" value="LigD_pol_dom"/>
</dbReference>
<protein>
    <submittedName>
        <fullName evidence="2">ATP-dependent DNA ligase</fullName>
    </submittedName>
</protein>
<dbReference type="PANTHER" id="PTHR42705:SF2">
    <property type="entry name" value="BIFUNCTIONAL NON-HOMOLOGOUS END JOINING PROTEIN LIGD"/>
    <property type="match status" value="1"/>
</dbReference>
<evidence type="ECO:0000259" key="1">
    <source>
        <dbReference type="Pfam" id="PF21686"/>
    </source>
</evidence>
<accession>A0ABR5IV13</accession>
<sequence>SLTHLDRVVFPASGHTKAQLLHYYATVAAAMVPHTADRAASFVRAPEGPAGQSWYAKNPPGGTPDWVRLVPVPGKDGPVDHITVDSTATLVAMANLGAYEFHVPQWTGAAGPDGHDRLVLDLDPGPGTDLVVCCRVALRLRQLLADDRLTACPVVSGSKGMHLYAPLRPAAGRAVSTYAKELATRMEDEHPGLVVVTMAREARAGKVFIDWSQNTTAKTTAAPYTLRLREHPHIATPVDWDEVDACRAPRDLTFTPEQVLDRVADRGDLLAPLADEEARAPLP</sequence>
<dbReference type="Pfam" id="PF21686">
    <property type="entry name" value="LigD_Prim-Pol"/>
    <property type="match status" value="1"/>
</dbReference>
<evidence type="ECO:0000313" key="2">
    <source>
        <dbReference type="EMBL" id="KOG79992.1"/>
    </source>
</evidence>
<keyword evidence="2" id="KW-0436">Ligase</keyword>
<gene>
    <name evidence="2" type="ORF">ADK38_39185</name>
</gene>
<name>A0ABR5IV13_9ACTN</name>
<dbReference type="EMBL" id="LGUT01003708">
    <property type="protein sequence ID" value="KOG79992.1"/>
    <property type="molecule type" value="Genomic_DNA"/>
</dbReference>
<dbReference type="Proteomes" id="UP000037020">
    <property type="component" value="Unassembled WGS sequence"/>
</dbReference>
<dbReference type="GO" id="GO:0016874">
    <property type="term" value="F:ligase activity"/>
    <property type="evidence" value="ECO:0007669"/>
    <property type="project" value="UniProtKB-KW"/>
</dbReference>
<dbReference type="NCBIfam" id="TIGR02778">
    <property type="entry name" value="ligD_pol"/>
    <property type="match status" value="1"/>
</dbReference>
<dbReference type="InterPro" id="IPR052171">
    <property type="entry name" value="NHEJ_LigD"/>
</dbReference>
<keyword evidence="3" id="KW-1185">Reference proteome</keyword>
<dbReference type="Gene3D" id="3.90.920.10">
    <property type="entry name" value="DNA primase, PRIM domain"/>
    <property type="match status" value="1"/>
</dbReference>
<dbReference type="PANTHER" id="PTHR42705">
    <property type="entry name" value="BIFUNCTIONAL NON-HOMOLOGOUS END JOINING PROTEIN LIGD"/>
    <property type="match status" value="1"/>
</dbReference>
<comment type="caution">
    <text evidence="2">The sequence shown here is derived from an EMBL/GenBank/DDBJ whole genome shotgun (WGS) entry which is preliminary data.</text>
</comment>
<organism evidence="2 3">
    <name type="scientific">Streptomyces varsoviensis</name>
    <dbReference type="NCBI Taxonomy" id="67373"/>
    <lineage>
        <taxon>Bacteria</taxon>
        <taxon>Bacillati</taxon>
        <taxon>Actinomycetota</taxon>
        <taxon>Actinomycetes</taxon>
        <taxon>Kitasatosporales</taxon>
        <taxon>Streptomycetaceae</taxon>
        <taxon>Streptomyces</taxon>
    </lineage>
</organism>
<evidence type="ECO:0000313" key="3">
    <source>
        <dbReference type="Proteomes" id="UP000037020"/>
    </source>
</evidence>
<proteinExistence type="predicted"/>
<reference evidence="2 3" key="1">
    <citation type="submission" date="2015-07" db="EMBL/GenBank/DDBJ databases">
        <authorList>
            <person name="Ju K.-S."/>
            <person name="Doroghazi J.R."/>
            <person name="Metcalf W.W."/>
        </authorList>
    </citation>
    <scope>NUCLEOTIDE SEQUENCE [LARGE SCALE GENOMIC DNA]</scope>
    <source>
        <strain evidence="2 3">NRRL B-3589</strain>
    </source>
</reference>
<feature type="non-terminal residue" evidence="2">
    <location>
        <position position="1"/>
    </location>
</feature>
<feature type="domain" description="DNA ligase D polymerase" evidence="1">
    <location>
        <begin position="16"/>
        <end position="269"/>
    </location>
</feature>